<name>A0A0A9G581_ARUDO</name>
<sequence length="20" mass="2335">MPTRSISQHCTKLQEKFTAQ</sequence>
<reference evidence="2" key="2">
    <citation type="journal article" date="2015" name="Data Brief">
        <title>Shoot transcriptome of the giant reed, Arundo donax.</title>
        <authorList>
            <person name="Barrero R.A."/>
            <person name="Guerrero F.D."/>
            <person name="Moolhuijzen P."/>
            <person name="Goolsby J.A."/>
            <person name="Tidwell J."/>
            <person name="Bellgard S.E."/>
            <person name="Bellgard M.I."/>
        </authorList>
    </citation>
    <scope>NUCLEOTIDE SEQUENCE</scope>
    <source>
        <tissue evidence="2">Shoot tissue taken approximately 20 cm above the soil surface</tissue>
    </source>
</reference>
<protein>
    <submittedName>
        <fullName evidence="2">Uncharacterized protein</fullName>
    </submittedName>
</protein>
<accession>A0A0A9G581</accession>
<dbReference type="EMBL" id="GBRH01182063">
    <property type="protein sequence ID" value="JAE15833.1"/>
    <property type="molecule type" value="Transcribed_RNA"/>
</dbReference>
<dbReference type="AlphaFoldDB" id="A0A0A9G581"/>
<reference evidence="2" key="1">
    <citation type="submission" date="2014-09" db="EMBL/GenBank/DDBJ databases">
        <authorList>
            <person name="Magalhaes I.L.F."/>
            <person name="Oliveira U."/>
            <person name="Santos F.R."/>
            <person name="Vidigal T.H.D.A."/>
            <person name="Brescovit A.D."/>
            <person name="Santos A.J."/>
        </authorList>
    </citation>
    <scope>NUCLEOTIDE SEQUENCE</scope>
    <source>
        <tissue evidence="2">Shoot tissue taken approximately 20 cm above the soil surface</tissue>
    </source>
</reference>
<evidence type="ECO:0000313" key="2">
    <source>
        <dbReference type="EMBL" id="JAE15833.1"/>
    </source>
</evidence>
<evidence type="ECO:0000256" key="1">
    <source>
        <dbReference type="SAM" id="MobiDB-lite"/>
    </source>
</evidence>
<proteinExistence type="predicted"/>
<feature type="region of interest" description="Disordered" evidence="1">
    <location>
        <begin position="1"/>
        <end position="20"/>
    </location>
</feature>
<organism evidence="2">
    <name type="scientific">Arundo donax</name>
    <name type="common">Giant reed</name>
    <name type="synonym">Donax arundinaceus</name>
    <dbReference type="NCBI Taxonomy" id="35708"/>
    <lineage>
        <taxon>Eukaryota</taxon>
        <taxon>Viridiplantae</taxon>
        <taxon>Streptophyta</taxon>
        <taxon>Embryophyta</taxon>
        <taxon>Tracheophyta</taxon>
        <taxon>Spermatophyta</taxon>
        <taxon>Magnoliopsida</taxon>
        <taxon>Liliopsida</taxon>
        <taxon>Poales</taxon>
        <taxon>Poaceae</taxon>
        <taxon>PACMAD clade</taxon>
        <taxon>Arundinoideae</taxon>
        <taxon>Arundineae</taxon>
        <taxon>Arundo</taxon>
    </lineage>
</organism>